<dbReference type="VEuPathDB" id="VectorBase:AMEM000262"/>
<feature type="compositionally biased region" description="Polar residues" evidence="1">
    <location>
        <begin position="249"/>
        <end position="269"/>
    </location>
</feature>
<protein>
    <recommendedName>
        <fullName evidence="4">PHD finger protein 10</fullName>
    </recommendedName>
</protein>
<evidence type="ECO:0000313" key="2">
    <source>
        <dbReference type="EnsemblMetazoa" id="AMEM000262-PA"/>
    </source>
</evidence>
<feature type="region of interest" description="Disordered" evidence="1">
    <location>
        <begin position="141"/>
        <end position="184"/>
    </location>
</feature>
<reference evidence="2" key="1">
    <citation type="submission" date="2020-05" db="UniProtKB">
        <authorList>
            <consortium name="EnsemblMetazoa"/>
        </authorList>
    </citation>
    <scope>IDENTIFICATION</scope>
    <source>
        <strain evidence="2">MAF</strain>
    </source>
</reference>
<proteinExistence type="predicted"/>
<feature type="compositionally biased region" description="Polar residues" evidence="1">
    <location>
        <begin position="583"/>
        <end position="594"/>
    </location>
</feature>
<feature type="region of interest" description="Disordered" evidence="1">
    <location>
        <begin position="196"/>
        <end position="215"/>
    </location>
</feature>
<feature type="region of interest" description="Disordered" evidence="1">
    <location>
        <begin position="244"/>
        <end position="298"/>
    </location>
</feature>
<feature type="region of interest" description="Disordered" evidence="1">
    <location>
        <begin position="367"/>
        <end position="389"/>
    </location>
</feature>
<dbReference type="AlphaFoldDB" id="A0A182UM74"/>
<feature type="region of interest" description="Disordered" evidence="1">
    <location>
        <begin position="573"/>
        <end position="596"/>
    </location>
</feature>
<sequence length="617" mass="66351">MFHRLLIYTSNYFHRFPPRLSFSVIGTPNSHDPSADAMQGFQLLFGHLQTPRGAGGSARSRGGRRGAGSRGPRTPRGGRGAAKAAMAAMLAAASATPPADLVGSFADLTAAEEAAKSQLLDALQQQQEQLLQQQMPLSPVGAVVDVTPKPRGRGRGTRGTSGMASRRKGVRGSAKAGRGRKSLELESPMLLGISGGGGGNAASELNSGPTVPGDSKNNAIFMTPMAGGLDPNRPKLHMRALKTPKNEIKTNTPPSSAENTPSAGVTPSRTTPTADDTSGTTGGLQVFEEDTRMSGDFNFTTPVRLLSTGDGCLQQNEESQSSYLSSTSVTQDATNQTLPSAATGAPADGKSGAELGTAAHVSEAPKEAISGATSAGNSNSSSSRRPNKGKMEVLDAHRAQFTVDLLAEYEWPPPSPGTRGADTFMIQEQIAEYLGVKSFKRKYPDLMRRPVDMEERNFILEQGLASEKMCDLGLTAVYASEILDIMCADYPDKYEEYTRYTREKHFRELSNRQRQQQEAISAVVAAAPVDRAQLAKEKAIESAANWNCSFNKERRESRRACMDLQTYVVQVPKRQELTRPEGHQQTTPKAQPTNYPVALVPGQFSEYYTTYTPEELA</sequence>
<evidence type="ECO:0000313" key="3">
    <source>
        <dbReference type="Proteomes" id="UP000075903"/>
    </source>
</evidence>
<dbReference type="EnsemblMetazoa" id="AMEM000262-RA">
    <property type="protein sequence ID" value="AMEM000262-PA"/>
    <property type="gene ID" value="AMEM000262"/>
</dbReference>
<accession>A0A182UM74</accession>
<evidence type="ECO:0008006" key="4">
    <source>
        <dbReference type="Google" id="ProtNLM"/>
    </source>
</evidence>
<feature type="compositionally biased region" description="Low complexity" evidence="1">
    <location>
        <begin position="270"/>
        <end position="279"/>
    </location>
</feature>
<keyword evidence="3" id="KW-1185">Reference proteome</keyword>
<feature type="compositionally biased region" description="Low complexity" evidence="1">
    <location>
        <begin position="70"/>
        <end position="82"/>
    </location>
</feature>
<dbReference type="CDD" id="cd21085">
    <property type="entry name" value="WH_NTD_PHF10"/>
    <property type="match status" value="1"/>
</dbReference>
<dbReference type="VEuPathDB" id="VectorBase:AMEM21_014102"/>
<feature type="compositionally biased region" description="Basic and acidic residues" evidence="1">
    <location>
        <begin position="573"/>
        <end position="582"/>
    </location>
</feature>
<name>A0A182UM74_ANOME</name>
<organism evidence="2 3">
    <name type="scientific">Anopheles merus</name>
    <name type="common">Mosquito</name>
    <dbReference type="NCBI Taxonomy" id="30066"/>
    <lineage>
        <taxon>Eukaryota</taxon>
        <taxon>Metazoa</taxon>
        <taxon>Ecdysozoa</taxon>
        <taxon>Arthropoda</taxon>
        <taxon>Hexapoda</taxon>
        <taxon>Insecta</taxon>
        <taxon>Pterygota</taxon>
        <taxon>Neoptera</taxon>
        <taxon>Endopterygota</taxon>
        <taxon>Diptera</taxon>
        <taxon>Nematocera</taxon>
        <taxon>Culicoidea</taxon>
        <taxon>Culicidae</taxon>
        <taxon>Anophelinae</taxon>
        <taxon>Anopheles</taxon>
    </lineage>
</organism>
<feature type="compositionally biased region" description="Low complexity" evidence="1">
    <location>
        <begin position="370"/>
        <end position="383"/>
    </location>
</feature>
<dbReference type="STRING" id="30066.A0A182UM74"/>
<evidence type="ECO:0000256" key="1">
    <source>
        <dbReference type="SAM" id="MobiDB-lite"/>
    </source>
</evidence>
<feature type="region of interest" description="Disordered" evidence="1">
    <location>
        <begin position="51"/>
        <end position="82"/>
    </location>
</feature>
<dbReference type="Proteomes" id="UP000075903">
    <property type="component" value="Unassembled WGS sequence"/>
</dbReference>